<feature type="chain" id="PRO_5041935465" evidence="2">
    <location>
        <begin position="21"/>
        <end position="484"/>
    </location>
</feature>
<proteinExistence type="predicted"/>
<gene>
    <name evidence="3" type="ORF">QTG54_013326</name>
</gene>
<dbReference type="PANTHER" id="PTHR31094">
    <property type="entry name" value="RIKEN CDNA 2310061I04 GENE"/>
    <property type="match status" value="1"/>
</dbReference>
<dbReference type="Proteomes" id="UP001224775">
    <property type="component" value="Unassembled WGS sequence"/>
</dbReference>
<keyword evidence="4" id="KW-1185">Reference proteome</keyword>
<accession>A0AAD8XZF8</accession>
<evidence type="ECO:0000313" key="3">
    <source>
        <dbReference type="EMBL" id="KAK1736190.1"/>
    </source>
</evidence>
<name>A0AAD8XZF8_9STRA</name>
<reference evidence="3" key="1">
    <citation type="submission" date="2023-06" db="EMBL/GenBank/DDBJ databases">
        <title>Survivors Of The Sea: Transcriptome response of Skeletonema marinoi to long-term dormancy.</title>
        <authorList>
            <person name="Pinder M.I.M."/>
            <person name="Kourtchenko O."/>
            <person name="Robertson E.K."/>
            <person name="Larsson T."/>
            <person name="Maumus F."/>
            <person name="Osuna-Cruz C.M."/>
            <person name="Vancaester E."/>
            <person name="Stenow R."/>
            <person name="Vandepoele K."/>
            <person name="Ploug H."/>
            <person name="Bruchert V."/>
            <person name="Godhe A."/>
            <person name="Topel M."/>
        </authorList>
    </citation>
    <scope>NUCLEOTIDE SEQUENCE</scope>
    <source>
        <strain evidence="3">R05AC</strain>
    </source>
</reference>
<dbReference type="Pfam" id="PF10184">
    <property type="entry name" value="DUF2358"/>
    <property type="match status" value="1"/>
</dbReference>
<keyword evidence="2" id="KW-0732">Signal</keyword>
<dbReference type="PANTHER" id="PTHR31094:SF2">
    <property type="entry name" value="RIKEN CDNA 2310061I04 GENE"/>
    <property type="match status" value="1"/>
</dbReference>
<evidence type="ECO:0000256" key="2">
    <source>
        <dbReference type="SAM" id="SignalP"/>
    </source>
</evidence>
<organism evidence="3 4">
    <name type="scientific">Skeletonema marinoi</name>
    <dbReference type="NCBI Taxonomy" id="267567"/>
    <lineage>
        <taxon>Eukaryota</taxon>
        <taxon>Sar</taxon>
        <taxon>Stramenopiles</taxon>
        <taxon>Ochrophyta</taxon>
        <taxon>Bacillariophyta</taxon>
        <taxon>Coscinodiscophyceae</taxon>
        <taxon>Thalassiosirophycidae</taxon>
        <taxon>Thalassiosirales</taxon>
        <taxon>Skeletonemataceae</taxon>
        <taxon>Skeletonema</taxon>
        <taxon>Skeletonema marinoi-dohrnii complex</taxon>
    </lineage>
</organism>
<evidence type="ECO:0000256" key="1">
    <source>
        <dbReference type="SAM" id="MobiDB-lite"/>
    </source>
</evidence>
<dbReference type="AlphaFoldDB" id="A0AAD8XZF8"/>
<dbReference type="EMBL" id="JATAAI010000030">
    <property type="protein sequence ID" value="KAK1736190.1"/>
    <property type="molecule type" value="Genomic_DNA"/>
</dbReference>
<sequence length="484" mass="54145">MRRRIKSSAVTTSLALLSTAAIISSSSSSLSNNPLLAFTTAPPASDRIRRKLLARTILQASSSSSDDNQLSEFTKYTATATSKKEQEQQSSSSSNNDVTTNNNNNGIANPSSTLSMMVDQQREFEINLGRAVDTLKRDYPKLLTNDPSWNIYHSDLEVIDPTGVSLHGLSNYKRAFSFIHAVVYMFYCEEKSGLTFRSTYDWARKAIRISWNVELVPKMLMGGTRNTLHVDGISEYYLDRTSGLITEHKVSHLLINDQAVRPENGVFHALAEMSPVNPDGVPVFYGLDENEKKITWEDMTHVKFQTWNPFTNLISGKSPSSSSLFNNPNEQAMQLPENTNAINTDSQVPYDRDALQRKNDSRKKFGLPPITPDEFIKIEEEVRAMDAVNKKKATYLAEQLSQGRKKEEKDSFLNSIFGGVLKNGCESNFDCERPEVCCDVGFKKICCSSGLGIVDGIPLEKWEKARLRVPMENDDYGGNYGGNY</sequence>
<protein>
    <submittedName>
        <fullName evidence="3">DUF2358 domain-containing protein</fullName>
    </submittedName>
</protein>
<feature type="compositionally biased region" description="Low complexity" evidence="1">
    <location>
        <begin position="90"/>
        <end position="112"/>
    </location>
</feature>
<comment type="caution">
    <text evidence="3">The sequence shown here is derived from an EMBL/GenBank/DDBJ whole genome shotgun (WGS) entry which is preliminary data.</text>
</comment>
<evidence type="ECO:0000313" key="4">
    <source>
        <dbReference type="Proteomes" id="UP001224775"/>
    </source>
</evidence>
<feature type="signal peptide" evidence="2">
    <location>
        <begin position="1"/>
        <end position="20"/>
    </location>
</feature>
<feature type="region of interest" description="Disordered" evidence="1">
    <location>
        <begin position="78"/>
        <end position="112"/>
    </location>
</feature>
<dbReference type="InterPro" id="IPR018790">
    <property type="entry name" value="DUF2358"/>
</dbReference>